<name>V5GJ88_IXORI</name>
<organism evidence="1">
    <name type="scientific">Ixodes ricinus</name>
    <name type="common">Common tick</name>
    <name type="synonym">Acarus ricinus</name>
    <dbReference type="NCBI Taxonomy" id="34613"/>
    <lineage>
        <taxon>Eukaryota</taxon>
        <taxon>Metazoa</taxon>
        <taxon>Ecdysozoa</taxon>
        <taxon>Arthropoda</taxon>
        <taxon>Chelicerata</taxon>
        <taxon>Arachnida</taxon>
        <taxon>Acari</taxon>
        <taxon>Parasitiformes</taxon>
        <taxon>Ixodida</taxon>
        <taxon>Ixodoidea</taxon>
        <taxon>Ixodidae</taxon>
        <taxon>Ixodinae</taxon>
        <taxon>Ixodes</taxon>
    </lineage>
</organism>
<dbReference type="AlphaFoldDB" id="V5GJ88"/>
<reference evidence="1" key="1">
    <citation type="journal article" date="2015" name="Sci. Rep.">
        <title>Tissue- and time-dependent transcription in Ixodes ricinus salivary glands and midguts when blood feeding on the vertebrate host.</title>
        <authorList>
            <person name="Kotsyfakis M."/>
            <person name="Schwarz A."/>
            <person name="Erhart J."/>
            <person name="Ribeiro J.M."/>
        </authorList>
    </citation>
    <scope>NUCLEOTIDE SEQUENCE</scope>
    <source>
        <tissue evidence="1">Salivary gland and midgut</tissue>
    </source>
</reference>
<accession>V5GJ88</accession>
<proteinExistence type="evidence at transcript level"/>
<protein>
    <submittedName>
        <fullName evidence="1">Uncharacterized protein</fullName>
    </submittedName>
</protein>
<dbReference type="EMBL" id="GANP01014123">
    <property type="protein sequence ID" value="JAB70345.1"/>
    <property type="molecule type" value="mRNA"/>
</dbReference>
<sequence length="68" mass="7803">MIGPFHMLAHCTTSFGPLAAPILWLSRIFGNFSFKTFSEQTAKVIEIRKKQSRAEKKRLAPESHRCRV</sequence>
<evidence type="ECO:0000313" key="1">
    <source>
        <dbReference type="EMBL" id="JAB70345.1"/>
    </source>
</evidence>